<evidence type="ECO:0000313" key="2">
    <source>
        <dbReference type="Proteomes" id="UP001204814"/>
    </source>
</evidence>
<accession>A0AAP2UCA3</accession>
<dbReference type="RefSeq" id="WP_227351889.1">
    <property type="nucleotide sequence ID" value="NZ_JAJDKX010000003.1"/>
</dbReference>
<reference evidence="1" key="1">
    <citation type="submission" date="2022-06" db="EMBL/GenBank/DDBJ databases">
        <title>Isolation of gut microbiota from human fecal samples.</title>
        <authorList>
            <person name="Pamer E.G."/>
            <person name="Barat B."/>
            <person name="Waligurski E."/>
            <person name="Medina S."/>
            <person name="Paddock L."/>
            <person name="Mostad J."/>
        </authorList>
    </citation>
    <scope>NUCLEOTIDE SEQUENCE</scope>
    <source>
        <strain evidence="1">DFI.6.24</strain>
    </source>
</reference>
<comment type="caution">
    <text evidence="1">The sequence shown here is derived from an EMBL/GenBank/DDBJ whole genome shotgun (WGS) entry which is preliminary data.</text>
</comment>
<organism evidence="1 2">
    <name type="scientific">Faecalibacillus intestinalis</name>
    <dbReference type="NCBI Taxonomy" id="1982626"/>
    <lineage>
        <taxon>Bacteria</taxon>
        <taxon>Bacillati</taxon>
        <taxon>Bacillota</taxon>
        <taxon>Erysipelotrichia</taxon>
        <taxon>Erysipelotrichales</taxon>
        <taxon>Coprobacillaceae</taxon>
        <taxon>Faecalibacillus</taxon>
    </lineage>
</organism>
<gene>
    <name evidence="1" type="ORF">NE542_00575</name>
</gene>
<evidence type="ECO:0000313" key="1">
    <source>
        <dbReference type="EMBL" id="MCQ5060337.1"/>
    </source>
</evidence>
<dbReference type="Proteomes" id="UP001204814">
    <property type="component" value="Unassembled WGS sequence"/>
</dbReference>
<name>A0AAP2UCA3_9FIRM</name>
<protein>
    <submittedName>
        <fullName evidence="1">Uncharacterized protein</fullName>
    </submittedName>
</protein>
<sequence length="62" mass="7327">MNKQAIETEYKRICDKLGFIPKEFKPAIPKDVSEDYGHIETLFDYLSTDEMLFLYENGYLTN</sequence>
<dbReference type="EMBL" id="JANGBO010000001">
    <property type="protein sequence ID" value="MCQ5060337.1"/>
    <property type="molecule type" value="Genomic_DNA"/>
</dbReference>
<dbReference type="AlphaFoldDB" id="A0AAP2UCA3"/>
<proteinExistence type="predicted"/>